<feature type="compositionally biased region" description="Polar residues" evidence="1">
    <location>
        <begin position="352"/>
        <end position="366"/>
    </location>
</feature>
<accession>A0A7E4WBG7</accession>
<dbReference type="WBParaSite" id="Pan_g9955.t1">
    <property type="protein sequence ID" value="Pan_g9955.t1"/>
    <property type="gene ID" value="Pan_g9955"/>
</dbReference>
<dbReference type="AlphaFoldDB" id="A0A7E4WBG7"/>
<feature type="region of interest" description="Disordered" evidence="1">
    <location>
        <begin position="701"/>
        <end position="721"/>
    </location>
</feature>
<feature type="compositionally biased region" description="Polar residues" evidence="1">
    <location>
        <begin position="315"/>
        <end position="328"/>
    </location>
</feature>
<feature type="compositionally biased region" description="Basic residues" evidence="1">
    <location>
        <begin position="702"/>
        <end position="714"/>
    </location>
</feature>
<protein>
    <submittedName>
        <fullName evidence="3">Ribonuclease H</fullName>
    </submittedName>
</protein>
<dbReference type="Proteomes" id="UP000492821">
    <property type="component" value="Unassembled WGS sequence"/>
</dbReference>
<keyword evidence="2" id="KW-1185">Reference proteome</keyword>
<evidence type="ECO:0000313" key="3">
    <source>
        <dbReference type="WBParaSite" id="Pan_g9955.t1"/>
    </source>
</evidence>
<sequence>MANPPSFSTPLLAAELAATTYPEWLNTPPHLVHPGAPYSQVALAQASPYMPALSSYPPGFTTISHLIDPGVPYERITAQPQSAHPGAPHSQMALPQTWLQMTSPGVYSQQFTVPCQSVNVGPVAPSQPMYLSHPQFPAAPQPIQISGPTQFVDANGVPVTPPPQFNTAPITSPQQFAMATNALALGAPQRLQANKVTPIHQNSTASSVARYRWKLENRLSEFKGLSLEIAGDEDINLRELRNLSRDLEDVTDGIEDCFAEWQELIDADHHNYADDENSVGKELALAQRAQKDVQQAIEDLEERLRRQQKPAYPQSPCNSGNRTPQAGASSPRKSEPAGMHEDLIIRTLPSRAVSSKPLTHPAATQRNAHRPASVNDSGRAQYVTEQITPDPPCFQYRHYGILGLAVVRREGRRYHHRFFDPGSARHHRHSHRPSFAFFFLDCTDDTASDFTFDVAIDSMSFFDITFDLTCIGAAAPLDPMPHFDTALNGMCIFAAALDPLSLLDADSMHRLDPAFDLTCIFDAALDPLGIFAAALDSMSRVDAAFDFGGVFDTALDPAASLFDAALDSTPLFDTDLDFMSRGEAAFDFLGAFDAALALVGVFDAASDSVCVFDTAYISMPSVDEALDSICIFAAALDPMSSFDAVLDSTPHVDAALVSTPHVDAALVSMLRFDAAVAATVDFACVFYAACANTLHSPSPRPRFARHCHDRRQPRQRPPANHQPVAASFHYLIVWFQRHPDRQRRLRPRSRRPPAGVSSIVPTIITPPLPLPMLVWKGTIGSPGADRL</sequence>
<organism evidence="2 3">
    <name type="scientific">Panagrellus redivivus</name>
    <name type="common">Microworm</name>
    <dbReference type="NCBI Taxonomy" id="6233"/>
    <lineage>
        <taxon>Eukaryota</taxon>
        <taxon>Metazoa</taxon>
        <taxon>Ecdysozoa</taxon>
        <taxon>Nematoda</taxon>
        <taxon>Chromadorea</taxon>
        <taxon>Rhabditida</taxon>
        <taxon>Tylenchina</taxon>
        <taxon>Panagrolaimomorpha</taxon>
        <taxon>Panagrolaimoidea</taxon>
        <taxon>Panagrolaimidae</taxon>
        <taxon>Panagrellus</taxon>
    </lineage>
</organism>
<reference evidence="3" key="2">
    <citation type="submission" date="2020-10" db="UniProtKB">
        <authorList>
            <consortium name="WormBaseParasite"/>
        </authorList>
    </citation>
    <scope>IDENTIFICATION</scope>
</reference>
<name>A0A7E4WBG7_PANRE</name>
<proteinExistence type="predicted"/>
<reference evidence="2" key="1">
    <citation type="journal article" date="2013" name="Genetics">
        <title>The draft genome and transcriptome of Panagrellus redivivus are shaped by the harsh demands of a free-living lifestyle.</title>
        <authorList>
            <person name="Srinivasan J."/>
            <person name="Dillman A.R."/>
            <person name="Macchietto M.G."/>
            <person name="Heikkinen L."/>
            <person name="Lakso M."/>
            <person name="Fracchia K.M."/>
            <person name="Antoshechkin I."/>
            <person name="Mortazavi A."/>
            <person name="Wong G."/>
            <person name="Sternberg P.W."/>
        </authorList>
    </citation>
    <scope>NUCLEOTIDE SEQUENCE [LARGE SCALE GENOMIC DNA]</scope>
    <source>
        <strain evidence="2">MT8872</strain>
    </source>
</reference>
<feature type="region of interest" description="Disordered" evidence="1">
    <location>
        <begin position="306"/>
        <end position="338"/>
    </location>
</feature>
<evidence type="ECO:0000313" key="2">
    <source>
        <dbReference type="Proteomes" id="UP000492821"/>
    </source>
</evidence>
<feature type="region of interest" description="Disordered" evidence="1">
    <location>
        <begin position="350"/>
        <end position="377"/>
    </location>
</feature>
<evidence type="ECO:0000256" key="1">
    <source>
        <dbReference type="SAM" id="MobiDB-lite"/>
    </source>
</evidence>